<dbReference type="Pfam" id="PF00497">
    <property type="entry name" value="SBP_bac_3"/>
    <property type="match status" value="1"/>
</dbReference>
<dbReference type="InterPro" id="IPR001638">
    <property type="entry name" value="Solute-binding_3/MltF_N"/>
</dbReference>
<dbReference type="PANTHER" id="PTHR38834:SF3">
    <property type="entry name" value="SOLUTE-BINDING PROTEIN FAMILY 3_N-TERMINAL DOMAIN-CONTAINING PROTEIN"/>
    <property type="match status" value="1"/>
</dbReference>
<gene>
    <name evidence="2" type="ORF">DFP90_103317</name>
</gene>
<accession>A0A3D9HQ41</accession>
<name>A0A3D9HQ41_9PROT</name>
<keyword evidence="3" id="KW-1185">Reference proteome</keyword>
<dbReference type="PANTHER" id="PTHR38834">
    <property type="entry name" value="PERIPLASMIC SUBSTRATE BINDING PROTEIN FAMILY 3"/>
    <property type="match status" value="1"/>
</dbReference>
<dbReference type="OrthoDB" id="8587856at2"/>
<dbReference type="SMART" id="SM00062">
    <property type="entry name" value="PBPb"/>
    <property type="match status" value="1"/>
</dbReference>
<dbReference type="Gene3D" id="3.40.190.10">
    <property type="entry name" value="Periplasmic binding protein-like II"/>
    <property type="match status" value="2"/>
</dbReference>
<dbReference type="EMBL" id="QRDW01000003">
    <property type="protein sequence ID" value="RED51515.1"/>
    <property type="molecule type" value="Genomic_DNA"/>
</dbReference>
<reference evidence="2 3" key="1">
    <citation type="submission" date="2018-07" db="EMBL/GenBank/DDBJ databases">
        <title>Genomic Encyclopedia of Type Strains, Phase III (KMG-III): the genomes of soil and plant-associated and newly described type strains.</title>
        <authorList>
            <person name="Whitman W."/>
        </authorList>
    </citation>
    <scope>NUCLEOTIDE SEQUENCE [LARGE SCALE GENOMIC DNA]</scope>
    <source>
        <strain evidence="2 3">CECT 8488</strain>
    </source>
</reference>
<dbReference type="Proteomes" id="UP000256845">
    <property type="component" value="Unassembled WGS sequence"/>
</dbReference>
<dbReference type="RefSeq" id="WP_115936397.1">
    <property type="nucleotide sequence ID" value="NZ_QRDW01000003.1"/>
</dbReference>
<proteinExistence type="predicted"/>
<dbReference type="AlphaFoldDB" id="A0A3D9HQ41"/>
<evidence type="ECO:0000259" key="1">
    <source>
        <dbReference type="SMART" id="SM00062"/>
    </source>
</evidence>
<protein>
    <submittedName>
        <fullName evidence="2">Amino acid ABC transporter substrate-binding protein (PAAT family)</fullName>
    </submittedName>
</protein>
<dbReference type="SUPFAM" id="SSF53850">
    <property type="entry name" value="Periplasmic binding protein-like II"/>
    <property type="match status" value="1"/>
</dbReference>
<evidence type="ECO:0000313" key="2">
    <source>
        <dbReference type="EMBL" id="RED51515.1"/>
    </source>
</evidence>
<feature type="domain" description="Solute-binding protein family 3/N-terminal" evidence="1">
    <location>
        <begin position="38"/>
        <end position="266"/>
    </location>
</feature>
<organism evidence="2 3">
    <name type="scientific">Aestuariispira insulae</name>
    <dbReference type="NCBI Taxonomy" id="1461337"/>
    <lineage>
        <taxon>Bacteria</taxon>
        <taxon>Pseudomonadati</taxon>
        <taxon>Pseudomonadota</taxon>
        <taxon>Alphaproteobacteria</taxon>
        <taxon>Rhodospirillales</taxon>
        <taxon>Kiloniellaceae</taxon>
        <taxon>Aestuariispira</taxon>
    </lineage>
</organism>
<sequence>MCIYRTGVIPDRLLAKTLACAVAFFLFPLSQALAEDRRLEVLAEEFPPFNYVEDGELKGFAVDLVREMFHRTDFHAKGGRFRVLPWKRAYLLAQTRPDILLLTTTRTEEREEMFQWVGPIYPREQWLYRRADDQTVKVRSLEDLEGYNMVVVAQSANHQLLLDGGYGERNHIFETSSIESKIKMLLHARAQIAPFLPLEVAHALSRQNLPPGSFERLVKLSGRYHYFLAISRQTMGEKAIRLQSALDEMRRDGTYNRILARNMGGS</sequence>
<comment type="caution">
    <text evidence="2">The sequence shown here is derived from an EMBL/GenBank/DDBJ whole genome shotgun (WGS) entry which is preliminary data.</text>
</comment>
<evidence type="ECO:0000313" key="3">
    <source>
        <dbReference type="Proteomes" id="UP000256845"/>
    </source>
</evidence>